<dbReference type="PhylomeDB" id="D6WU39"/>
<evidence type="ECO:0000259" key="7">
    <source>
        <dbReference type="Pfam" id="PF00135"/>
    </source>
</evidence>
<evidence type="ECO:0000256" key="4">
    <source>
        <dbReference type="ARBA" id="ARBA00023157"/>
    </source>
</evidence>
<dbReference type="SUPFAM" id="SSF53474">
    <property type="entry name" value="alpha/beta-Hydrolases"/>
    <property type="match status" value="1"/>
</dbReference>
<evidence type="ECO:0000313" key="9">
    <source>
        <dbReference type="Proteomes" id="UP000007266"/>
    </source>
</evidence>
<keyword evidence="9" id="KW-1185">Reference proteome</keyword>
<dbReference type="ESTHER" id="trica-d6wu39">
    <property type="family name" value="Carb_B_Arthropoda"/>
</dbReference>
<comment type="similarity">
    <text evidence="1 6">Belongs to the type-B carboxylesterase/lipase family.</text>
</comment>
<keyword evidence="2" id="KW-0719">Serine esterase</keyword>
<evidence type="ECO:0000256" key="1">
    <source>
        <dbReference type="ARBA" id="ARBA00005964"/>
    </source>
</evidence>
<dbReference type="GO" id="GO:0052689">
    <property type="term" value="F:carboxylic ester hydrolase activity"/>
    <property type="evidence" value="ECO:0007669"/>
    <property type="project" value="UniProtKB-KW"/>
</dbReference>
<dbReference type="InterPro" id="IPR002018">
    <property type="entry name" value="CarbesteraseB"/>
</dbReference>
<keyword evidence="4" id="KW-1015">Disulfide bond</keyword>
<keyword evidence="5" id="KW-0325">Glycoprotein</keyword>
<keyword evidence="3 6" id="KW-0378">Hydrolase</keyword>
<sequence length="565" mass="63539">MTSPIITLEEGQIQGKTDEDYLGKTYYSFLGVPYAKAPIGDLRFKAPVPVEPWNGILDATKEGPACPSRHMIFTNSLGCEDNCLNLNVYTPHLPNDDNSGPLKPVMVWIHGGGFMTGSNQKELYGPDYLITEDIVLVAINYRLGVFGFLCLEDPSLEVPGNAGLKDMVLALKWVQKNIKNFGGDPGNVTIFGESAGGAAVHLLYLSPQTKGLFHKAIIQSGSALNPWAKGCSNGLEIARTLEYNEKDEGKILAYLKSLPARKLVDAQLKTPDPFNACKIRPYGPVVEKNITENSFLTEEPIDIIKSGRFNQVPLIVGFTSREGMLYELIKLAQKEARELNLEKEIPFELNMEKGSEKSQKIAASIKEKYFDNKEPSESDVDKVYKLKTDNMFLHGIHTSVSSQKQTSREPIYFYKITLDTQLNFLKNTVFSNHLYLLMSLYFLVAKFGKGMTSSMLLNLAKKISVTHHHGTCHADDIFYLFSSIWNGKLEPKSEEEKQVQRMVKLWTNFAKTGNPTPDKHDQVLNIEWKPVTKEENFYLKIGKELEVKSNPASERMKFWDNICNV</sequence>
<evidence type="ECO:0000256" key="3">
    <source>
        <dbReference type="ARBA" id="ARBA00022801"/>
    </source>
</evidence>
<accession>D6WU39</accession>
<feature type="domain" description="Carboxylesterase type B" evidence="7">
    <location>
        <begin position="3"/>
        <end position="559"/>
    </location>
</feature>
<organism evidence="8 9">
    <name type="scientific">Tribolium castaneum</name>
    <name type="common">Red flour beetle</name>
    <dbReference type="NCBI Taxonomy" id="7070"/>
    <lineage>
        <taxon>Eukaryota</taxon>
        <taxon>Metazoa</taxon>
        <taxon>Ecdysozoa</taxon>
        <taxon>Arthropoda</taxon>
        <taxon>Hexapoda</taxon>
        <taxon>Insecta</taxon>
        <taxon>Pterygota</taxon>
        <taxon>Neoptera</taxon>
        <taxon>Endopterygota</taxon>
        <taxon>Coleoptera</taxon>
        <taxon>Polyphaga</taxon>
        <taxon>Cucujiformia</taxon>
        <taxon>Tenebrionidae</taxon>
        <taxon>Tenebrionidae incertae sedis</taxon>
        <taxon>Tribolium</taxon>
    </lineage>
</organism>
<dbReference type="EMBL" id="KQ971352">
    <property type="protein sequence ID" value="EFA06757.1"/>
    <property type="molecule type" value="Genomic_DNA"/>
</dbReference>
<evidence type="ECO:0000256" key="2">
    <source>
        <dbReference type="ARBA" id="ARBA00022487"/>
    </source>
</evidence>
<dbReference type="EC" id="3.1.1.-" evidence="6"/>
<dbReference type="InterPro" id="IPR019826">
    <property type="entry name" value="Carboxylesterase_B_AS"/>
</dbReference>
<reference evidence="8 9" key="1">
    <citation type="journal article" date="2008" name="Nature">
        <title>The genome of the model beetle and pest Tribolium castaneum.</title>
        <authorList>
            <consortium name="Tribolium Genome Sequencing Consortium"/>
            <person name="Richards S."/>
            <person name="Gibbs R.A."/>
            <person name="Weinstock G.M."/>
            <person name="Brown S.J."/>
            <person name="Denell R."/>
            <person name="Beeman R.W."/>
            <person name="Gibbs R."/>
            <person name="Beeman R.W."/>
            <person name="Brown S.J."/>
            <person name="Bucher G."/>
            <person name="Friedrich M."/>
            <person name="Grimmelikhuijzen C.J."/>
            <person name="Klingler M."/>
            <person name="Lorenzen M."/>
            <person name="Richards S."/>
            <person name="Roth S."/>
            <person name="Schroder R."/>
            <person name="Tautz D."/>
            <person name="Zdobnov E.M."/>
            <person name="Muzny D."/>
            <person name="Gibbs R.A."/>
            <person name="Weinstock G.M."/>
            <person name="Attaway T."/>
            <person name="Bell S."/>
            <person name="Buhay C.J."/>
            <person name="Chandrabose M.N."/>
            <person name="Chavez D."/>
            <person name="Clerk-Blankenburg K.P."/>
            <person name="Cree A."/>
            <person name="Dao M."/>
            <person name="Davis C."/>
            <person name="Chacko J."/>
            <person name="Dinh H."/>
            <person name="Dugan-Rocha S."/>
            <person name="Fowler G."/>
            <person name="Garner T.T."/>
            <person name="Garnes J."/>
            <person name="Gnirke A."/>
            <person name="Hawes A."/>
            <person name="Hernandez J."/>
            <person name="Hines S."/>
            <person name="Holder M."/>
            <person name="Hume J."/>
            <person name="Jhangiani S.N."/>
            <person name="Joshi V."/>
            <person name="Khan Z.M."/>
            <person name="Jackson L."/>
            <person name="Kovar C."/>
            <person name="Kowis A."/>
            <person name="Lee S."/>
            <person name="Lewis L.R."/>
            <person name="Margolis J."/>
            <person name="Morgan M."/>
            <person name="Nazareth L.V."/>
            <person name="Nguyen N."/>
            <person name="Okwuonu G."/>
            <person name="Parker D."/>
            <person name="Richards S."/>
            <person name="Ruiz S.J."/>
            <person name="Santibanez J."/>
            <person name="Savard J."/>
            <person name="Scherer S.E."/>
            <person name="Schneider B."/>
            <person name="Sodergren E."/>
            <person name="Tautz D."/>
            <person name="Vattahil S."/>
            <person name="Villasana D."/>
            <person name="White C.S."/>
            <person name="Wright R."/>
            <person name="Park Y."/>
            <person name="Beeman R.W."/>
            <person name="Lord J."/>
            <person name="Oppert B."/>
            <person name="Lorenzen M."/>
            <person name="Brown S."/>
            <person name="Wang L."/>
            <person name="Savard J."/>
            <person name="Tautz D."/>
            <person name="Richards S."/>
            <person name="Weinstock G."/>
            <person name="Gibbs R.A."/>
            <person name="Liu Y."/>
            <person name="Worley K."/>
            <person name="Weinstock G."/>
            <person name="Elsik C.G."/>
            <person name="Reese J.T."/>
            <person name="Elhaik E."/>
            <person name="Landan G."/>
            <person name="Graur D."/>
            <person name="Arensburger P."/>
            <person name="Atkinson P."/>
            <person name="Beeman R.W."/>
            <person name="Beidler J."/>
            <person name="Brown S.J."/>
            <person name="Demuth J.P."/>
            <person name="Drury D.W."/>
            <person name="Du Y.Z."/>
            <person name="Fujiwara H."/>
            <person name="Lorenzen M."/>
            <person name="Maselli V."/>
            <person name="Osanai M."/>
            <person name="Park Y."/>
            <person name="Robertson H.M."/>
            <person name="Tu Z."/>
            <person name="Wang J.J."/>
            <person name="Wang S."/>
            <person name="Richards S."/>
            <person name="Song H."/>
            <person name="Zhang L."/>
            <person name="Sodergren E."/>
            <person name="Werner D."/>
            <person name="Stanke M."/>
            <person name="Morgenstern B."/>
            <person name="Solovyev V."/>
            <person name="Kosarev P."/>
            <person name="Brown G."/>
            <person name="Chen H.C."/>
            <person name="Ermolaeva O."/>
            <person name="Hlavina W."/>
            <person name="Kapustin Y."/>
            <person name="Kiryutin B."/>
            <person name="Kitts P."/>
            <person name="Maglott D."/>
            <person name="Pruitt K."/>
            <person name="Sapojnikov V."/>
            <person name="Souvorov A."/>
            <person name="Mackey A.J."/>
            <person name="Waterhouse R.M."/>
            <person name="Wyder S."/>
            <person name="Zdobnov E.M."/>
            <person name="Zdobnov E.M."/>
            <person name="Wyder S."/>
            <person name="Kriventseva E.V."/>
            <person name="Kadowaki T."/>
            <person name="Bork P."/>
            <person name="Aranda M."/>
            <person name="Bao R."/>
            <person name="Beermann A."/>
            <person name="Berns N."/>
            <person name="Bolognesi R."/>
            <person name="Bonneton F."/>
            <person name="Bopp D."/>
            <person name="Brown S.J."/>
            <person name="Bucher G."/>
            <person name="Butts T."/>
            <person name="Chaumot A."/>
            <person name="Denell R.E."/>
            <person name="Ferrier D.E."/>
            <person name="Friedrich M."/>
            <person name="Gordon C.M."/>
            <person name="Jindra M."/>
            <person name="Klingler M."/>
            <person name="Lan Q."/>
            <person name="Lattorff H.M."/>
            <person name="Laudet V."/>
            <person name="von Levetsow C."/>
            <person name="Liu Z."/>
            <person name="Lutz R."/>
            <person name="Lynch J.A."/>
            <person name="da Fonseca R.N."/>
            <person name="Posnien N."/>
            <person name="Reuter R."/>
            <person name="Roth S."/>
            <person name="Savard J."/>
            <person name="Schinko J.B."/>
            <person name="Schmitt C."/>
            <person name="Schoppmeier M."/>
            <person name="Schroder R."/>
            <person name="Shippy T.D."/>
            <person name="Simonnet F."/>
            <person name="Marques-Souza H."/>
            <person name="Tautz D."/>
            <person name="Tomoyasu Y."/>
            <person name="Trauner J."/>
            <person name="Van der Zee M."/>
            <person name="Vervoort M."/>
            <person name="Wittkopp N."/>
            <person name="Wimmer E.A."/>
            <person name="Yang X."/>
            <person name="Jones A.K."/>
            <person name="Sattelle D.B."/>
            <person name="Ebert P.R."/>
            <person name="Nelson D."/>
            <person name="Scott J.G."/>
            <person name="Beeman R.W."/>
            <person name="Muthukrishnan S."/>
            <person name="Kramer K.J."/>
            <person name="Arakane Y."/>
            <person name="Beeman R.W."/>
            <person name="Zhu Q."/>
            <person name="Hogenkamp D."/>
            <person name="Dixit R."/>
            <person name="Oppert B."/>
            <person name="Jiang H."/>
            <person name="Zou Z."/>
            <person name="Marshall J."/>
            <person name="Elpidina E."/>
            <person name="Vinokurov K."/>
            <person name="Oppert C."/>
            <person name="Zou Z."/>
            <person name="Evans J."/>
            <person name="Lu Z."/>
            <person name="Zhao P."/>
            <person name="Sumathipala N."/>
            <person name="Altincicek B."/>
            <person name="Vilcinskas A."/>
            <person name="Williams M."/>
            <person name="Hultmark D."/>
            <person name="Hetru C."/>
            <person name="Jiang H."/>
            <person name="Grimmelikhuijzen C.J."/>
            <person name="Hauser F."/>
            <person name="Cazzamali G."/>
            <person name="Williamson M."/>
            <person name="Park Y."/>
            <person name="Li B."/>
            <person name="Tanaka Y."/>
            <person name="Predel R."/>
            <person name="Neupert S."/>
            <person name="Schachtner J."/>
            <person name="Verleyen P."/>
            <person name="Raible F."/>
            <person name="Bork P."/>
            <person name="Friedrich M."/>
            <person name="Walden K.K."/>
            <person name="Robertson H.M."/>
            <person name="Angeli S."/>
            <person name="Foret S."/>
            <person name="Bucher G."/>
            <person name="Schuetz S."/>
            <person name="Maleszka R."/>
            <person name="Wimmer E.A."/>
            <person name="Beeman R.W."/>
            <person name="Lorenzen M."/>
            <person name="Tomoyasu Y."/>
            <person name="Miller S.C."/>
            <person name="Grossmann D."/>
            <person name="Bucher G."/>
        </authorList>
    </citation>
    <scope>NUCLEOTIDE SEQUENCE [LARGE SCALE GENOMIC DNA]</scope>
    <source>
        <strain evidence="8 9">Georgia GA2</strain>
    </source>
</reference>
<dbReference type="OMA" id="ASERMKF"/>
<proteinExistence type="inferred from homology"/>
<dbReference type="InParanoid" id="D6WU39"/>
<protein>
    <recommendedName>
        <fullName evidence="6">Carboxylic ester hydrolase</fullName>
        <ecNumber evidence="6">3.1.1.-</ecNumber>
    </recommendedName>
</protein>
<dbReference type="AlphaFoldDB" id="D6WU39"/>
<dbReference type="Proteomes" id="UP000007266">
    <property type="component" value="Linkage group 7"/>
</dbReference>
<dbReference type="Pfam" id="PF00135">
    <property type="entry name" value="COesterase"/>
    <property type="match status" value="1"/>
</dbReference>
<evidence type="ECO:0000256" key="6">
    <source>
        <dbReference type="RuleBase" id="RU361235"/>
    </source>
</evidence>
<dbReference type="HOGENOM" id="CLU_006586_13_2_1"/>
<name>D6WU39_TRICA</name>
<reference evidence="8 9" key="2">
    <citation type="journal article" date="2010" name="Nucleic Acids Res.">
        <title>BeetleBase in 2010: revisions to provide comprehensive genomic information for Tribolium castaneum.</title>
        <authorList>
            <person name="Kim H.S."/>
            <person name="Murphy T."/>
            <person name="Xia J."/>
            <person name="Caragea D."/>
            <person name="Park Y."/>
            <person name="Beeman R.W."/>
            <person name="Lorenzen M.D."/>
            <person name="Butcher S."/>
            <person name="Manak J.R."/>
            <person name="Brown S.J."/>
        </authorList>
    </citation>
    <scope>GENOME REANNOTATION</scope>
    <source>
        <strain evidence="8 9">Georgia GA2</strain>
    </source>
</reference>
<dbReference type="STRING" id="7070.D6WU39"/>
<evidence type="ECO:0000256" key="5">
    <source>
        <dbReference type="ARBA" id="ARBA00023180"/>
    </source>
</evidence>
<dbReference type="Gene3D" id="3.40.50.1820">
    <property type="entry name" value="alpha/beta hydrolase"/>
    <property type="match status" value="1"/>
</dbReference>
<evidence type="ECO:0000313" key="8">
    <source>
        <dbReference type="EMBL" id="EFA06757.1"/>
    </source>
</evidence>
<dbReference type="InterPro" id="IPR029058">
    <property type="entry name" value="AB_hydrolase_fold"/>
</dbReference>
<dbReference type="PROSITE" id="PS00122">
    <property type="entry name" value="CARBOXYLESTERASE_B_1"/>
    <property type="match status" value="1"/>
</dbReference>
<dbReference type="PANTHER" id="PTHR43142">
    <property type="entry name" value="CARBOXYLIC ESTER HYDROLASE"/>
    <property type="match status" value="1"/>
</dbReference>
<dbReference type="PANTHER" id="PTHR43142:SF1">
    <property type="entry name" value="CARBOXYLIC ESTER HYDROLASE"/>
    <property type="match status" value="1"/>
</dbReference>
<dbReference type="eggNOG" id="KOG1516">
    <property type="taxonomic scope" value="Eukaryota"/>
</dbReference>
<gene>
    <name evidence="8" type="primary">AUGUSTUS-3.0.2_09691</name>
    <name evidence="8" type="ORF">TcasGA2_TC009691</name>
</gene>